<dbReference type="Gene3D" id="3.40.50.720">
    <property type="entry name" value="NAD(P)-binding Rossmann-like Domain"/>
    <property type="match status" value="1"/>
</dbReference>
<dbReference type="InterPro" id="IPR000594">
    <property type="entry name" value="ThiF_NAD_FAD-bd"/>
</dbReference>
<dbReference type="EMBL" id="CP096829">
    <property type="protein sequence ID" value="UPZ17981.1"/>
    <property type="molecule type" value="Genomic_DNA"/>
</dbReference>
<dbReference type="SUPFAM" id="SSF69572">
    <property type="entry name" value="Activating enzymes of the ubiquitin-like proteins"/>
    <property type="match status" value="1"/>
</dbReference>
<dbReference type="CDD" id="cd01483">
    <property type="entry name" value="E1_enzyme_family"/>
    <property type="match status" value="1"/>
</dbReference>
<dbReference type="InterPro" id="IPR035985">
    <property type="entry name" value="Ubiquitin-activating_enz"/>
</dbReference>
<protein>
    <submittedName>
        <fullName evidence="2">ThiF family adenylyltransferase</fullName>
    </submittedName>
</protein>
<dbReference type="Pfam" id="PF00899">
    <property type="entry name" value="ThiF"/>
    <property type="match status" value="1"/>
</dbReference>
<organism evidence="2 3">
    <name type="scientific">Flavobacterium humidisoli</name>
    <dbReference type="NCBI Taxonomy" id="2937442"/>
    <lineage>
        <taxon>Bacteria</taxon>
        <taxon>Pseudomonadati</taxon>
        <taxon>Bacteroidota</taxon>
        <taxon>Flavobacteriia</taxon>
        <taxon>Flavobacteriales</taxon>
        <taxon>Flavobacteriaceae</taxon>
        <taxon>Flavobacterium</taxon>
    </lineage>
</organism>
<evidence type="ECO:0000313" key="2">
    <source>
        <dbReference type="EMBL" id="UPZ17981.1"/>
    </source>
</evidence>
<sequence length="245" mass="27832">MNDIFKYPDTNSSRAGITDLNTKFEGQKIAIIGLGGTGSYILDLISKTNIMEIHLYDGDEFQVHNAFRAPGAAGSDEFGTTSNVLKVEYYSKIYSKMRHGIVTHPTFVTENNIHEFSKYNFVFISVDKNTARDFITKSLLELKIPFIDVGMGMQRHENKLLGTIRVTVGTYQNNTHLKNRIGAEEIIENQYSTNIQIAELNCLNATLAVIRWKKIFGFYQDLKGEYNNLYFINTGKIINEDFADL</sequence>
<dbReference type="Proteomes" id="UP000829998">
    <property type="component" value="Chromosome"/>
</dbReference>
<dbReference type="RefSeq" id="WP_248729919.1">
    <property type="nucleotide sequence ID" value="NZ_CP096829.1"/>
</dbReference>
<feature type="domain" description="THIF-type NAD/FAD binding fold" evidence="1">
    <location>
        <begin position="22"/>
        <end position="151"/>
    </location>
</feature>
<keyword evidence="3" id="KW-1185">Reference proteome</keyword>
<evidence type="ECO:0000313" key="3">
    <source>
        <dbReference type="Proteomes" id="UP000829998"/>
    </source>
</evidence>
<gene>
    <name evidence="2" type="ORF">M0M44_11680</name>
</gene>
<evidence type="ECO:0000259" key="1">
    <source>
        <dbReference type="Pfam" id="PF00899"/>
    </source>
</evidence>
<keyword evidence="2" id="KW-0548">Nucleotidyltransferase</keyword>
<keyword evidence="2" id="KW-0808">Transferase</keyword>
<name>A0ABY4M2A9_9FLAO</name>
<dbReference type="GO" id="GO:0016779">
    <property type="term" value="F:nucleotidyltransferase activity"/>
    <property type="evidence" value="ECO:0007669"/>
    <property type="project" value="UniProtKB-KW"/>
</dbReference>
<reference evidence="2 3" key="1">
    <citation type="submission" date="2022-04" db="EMBL/GenBank/DDBJ databases">
        <authorList>
            <person name="Ra J.-S."/>
            <person name="Kim S.-B."/>
        </authorList>
    </citation>
    <scope>NUCLEOTIDE SEQUENCE [LARGE SCALE GENOMIC DNA]</scope>
    <source>
        <strain evidence="2 3">MMS21-Er5</strain>
    </source>
</reference>
<accession>A0ABY4M2A9</accession>
<proteinExistence type="predicted"/>